<dbReference type="STRING" id="749222.Nitsa_1601"/>
<comment type="similarity">
    <text evidence="1">Belongs to the NapD family.</text>
</comment>
<dbReference type="KEGG" id="nsa:Nitsa_1601"/>
<dbReference type="InterPro" id="IPR005623">
    <property type="entry name" value="Chaperone_NapD_NO3_reduct"/>
</dbReference>
<sequence length="118" mass="13531">MNISSIVIRCTPEHYDEIKKWCEESGVCEYHFGDKPTGKIIVTIEAEDVNGEIAKLMEIQRVDHVISAEMMMTYQEDLDAAMKELDEAEEVPELLQRCTEEEIDPATVVYHGDLKKKL</sequence>
<evidence type="ECO:0000313" key="2">
    <source>
        <dbReference type="EMBL" id="ADV46849.1"/>
    </source>
</evidence>
<dbReference type="HAMAP" id="MF_02200">
    <property type="entry name" value="NapD"/>
    <property type="match status" value="1"/>
</dbReference>
<evidence type="ECO:0000256" key="1">
    <source>
        <dbReference type="HAMAP-Rule" id="MF_02200"/>
    </source>
</evidence>
<comment type="subcellular location">
    <subcellularLocation>
        <location evidence="1">Cytoplasm</location>
    </subcellularLocation>
</comment>
<comment type="function">
    <text evidence="1">Chaperone for NapA, the catalytic subunit of the periplasmic nitrate reductase. It binds directly and specifically to the twin-arginine signal peptide of NapA, preventing premature interaction with the Tat translocase and premature export.</text>
</comment>
<organism evidence="2 3">
    <name type="scientific">Nitratifractor salsuginis (strain DSM 16511 / JCM 12458 / E9I37-1)</name>
    <dbReference type="NCBI Taxonomy" id="749222"/>
    <lineage>
        <taxon>Bacteria</taxon>
        <taxon>Pseudomonadati</taxon>
        <taxon>Campylobacterota</taxon>
        <taxon>Epsilonproteobacteria</taxon>
        <taxon>Campylobacterales</taxon>
        <taxon>Sulfurovaceae</taxon>
        <taxon>Nitratifractor</taxon>
    </lineage>
</organism>
<reference evidence="2 3" key="1">
    <citation type="journal article" date="2011" name="Stand. Genomic Sci.">
        <title>Complete genome sequence of Nitratifractor salsuginis type strain (E9I37-1).</title>
        <authorList>
            <person name="Anderson I."/>
            <person name="Sikorski J."/>
            <person name="Zeytun A."/>
            <person name="Nolan M."/>
            <person name="Lapidus A."/>
            <person name="Lucas S."/>
            <person name="Hammon N."/>
            <person name="Deshpande S."/>
            <person name="Cheng J.F."/>
            <person name="Tapia R."/>
            <person name="Han C."/>
            <person name="Goodwin L."/>
            <person name="Pitluck S."/>
            <person name="Liolios K."/>
            <person name="Pagani I."/>
            <person name="Ivanova N."/>
            <person name="Huntemann M."/>
            <person name="Mavromatis K."/>
            <person name="Ovchinikova G."/>
            <person name="Pati A."/>
            <person name="Chen A."/>
            <person name="Palaniappan K."/>
            <person name="Land M."/>
            <person name="Hauser L."/>
            <person name="Brambilla E.M."/>
            <person name="Ngatchou-Djao O.D."/>
            <person name="Rohde M."/>
            <person name="Tindall B.J."/>
            <person name="Goker M."/>
            <person name="Detter J.C."/>
            <person name="Woyke T."/>
            <person name="Bristow J."/>
            <person name="Eisen J.A."/>
            <person name="Markowitz V."/>
            <person name="Hugenholtz P."/>
            <person name="Klenk H.P."/>
            <person name="Kyrpides N.C."/>
        </authorList>
    </citation>
    <scope>NUCLEOTIDE SEQUENCE [LARGE SCALE GENOMIC DNA]</scope>
    <source>
        <strain evidence="3">DSM 16511 / JCM 12458 / E9I37-1</strain>
    </source>
</reference>
<dbReference type="GO" id="GO:0005048">
    <property type="term" value="F:signal sequence binding"/>
    <property type="evidence" value="ECO:0007669"/>
    <property type="project" value="UniProtKB-UniRule"/>
</dbReference>
<accession>E6X0J9</accession>
<keyword evidence="1" id="KW-0963">Cytoplasm</keyword>
<reference evidence="3" key="2">
    <citation type="submission" date="2011-01" db="EMBL/GenBank/DDBJ databases">
        <title>The complete genome of Nitratifractor salsuginis DSM 16511.</title>
        <authorList>
            <consortium name="US DOE Joint Genome Institute (JGI-PGF)"/>
            <person name="Lucas S."/>
            <person name="Copeland A."/>
            <person name="Lapidus A."/>
            <person name="Bruce D."/>
            <person name="Goodwin L."/>
            <person name="Pitluck S."/>
            <person name="Kyrpides N."/>
            <person name="Mavromatis K."/>
            <person name="Ivanova N."/>
            <person name="Mikhailova N."/>
            <person name="Zeytun A."/>
            <person name="Detter J.C."/>
            <person name="Tapia R."/>
            <person name="Han C."/>
            <person name="Land M."/>
            <person name="Hauser L."/>
            <person name="Markowitz V."/>
            <person name="Cheng J.-F."/>
            <person name="Hugenholtz P."/>
            <person name="Woyke T."/>
            <person name="Wu D."/>
            <person name="Tindall B."/>
            <person name="Schuetze A."/>
            <person name="Brambilla E."/>
            <person name="Klenk H.-P."/>
            <person name="Eisen J.A."/>
        </authorList>
    </citation>
    <scope>NUCLEOTIDE SEQUENCE [LARGE SCALE GENOMIC DNA]</scope>
    <source>
        <strain evidence="3">DSM 16511 / JCM 12458 / E9I37-1</strain>
    </source>
</reference>
<dbReference type="Gene3D" id="3.30.70.920">
    <property type="match status" value="1"/>
</dbReference>
<dbReference type="eggNOG" id="COG3062">
    <property type="taxonomic scope" value="Bacteria"/>
</dbReference>
<protein>
    <recommendedName>
        <fullName evidence="1">Chaperone NapD</fullName>
    </recommendedName>
    <alternativeName>
        <fullName evidence="1">NapA signal peptide-binding chaperone NapD</fullName>
    </alternativeName>
</protein>
<dbReference type="AlphaFoldDB" id="E6X0J9"/>
<evidence type="ECO:0000313" key="3">
    <source>
        <dbReference type="Proteomes" id="UP000008633"/>
    </source>
</evidence>
<keyword evidence="3" id="KW-1185">Reference proteome</keyword>
<gene>
    <name evidence="1" type="primary">napD</name>
    <name evidence="2" type="ordered locus">Nitsa_1601</name>
</gene>
<dbReference type="Proteomes" id="UP000008633">
    <property type="component" value="Chromosome"/>
</dbReference>
<dbReference type="OrthoDB" id="1120071at2"/>
<dbReference type="Pfam" id="PF03927">
    <property type="entry name" value="NapD"/>
    <property type="match status" value="1"/>
</dbReference>
<proteinExistence type="inferred from homology"/>
<dbReference type="RefSeq" id="WP_013554537.1">
    <property type="nucleotide sequence ID" value="NC_014935.1"/>
</dbReference>
<name>E6X0J9_NITSE</name>
<comment type="subunit">
    <text evidence="1">Interacts with the cytoplasmic NapA precursor.</text>
</comment>
<dbReference type="HOGENOM" id="CLU_155794_0_0_7"/>
<keyword evidence="1" id="KW-0143">Chaperone</keyword>
<dbReference type="EMBL" id="CP002452">
    <property type="protein sequence ID" value="ADV46849.1"/>
    <property type="molecule type" value="Genomic_DNA"/>
</dbReference>
<dbReference type="GO" id="GO:0005737">
    <property type="term" value="C:cytoplasm"/>
    <property type="evidence" value="ECO:0007669"/>
    <property type="project" value="UniProtKB-SubCell"/>
</dbReference>
<dbReference type="GO" id="GO:0051224">
    <property type="term" value="P:negative regulation of protein transport"/>
    <property type="evidence" value="ECO:0007669"/>
    <property type="project" value="UniProtKB-UniRule"/>
</dbReference>